<keyword evidence="3" id="KW-0813">Transport</keyword>
<dbReference type="InterPro" id="IPR050619">
    <property type="entry name" value="Flavodoxin"/>
</dbReference>
<gene>
    <name evidence="8" type="ORF">PAUS00366_LOCUS5571</name>
</gene>
<evidence type="ECO:0000256" key="5">
    <source>
        <dbReference type="ARBA" id="ARBA00022643"/>
    </source>
</evidence>
<dbReference type="Pfam" id="PF00258">
    <property type="entry name" value="Flavodoxin_1"/>
    <property type="match status" value="1"/>
</dbReference>
<dbReference type="PROSITE" id="PS50902">
    <property type="entry name" value="FLAVODOXIN_LIKE"/>
    <property type="match status" value="1"/>
</dbReference>
<reference evidence="8" key="1">
    <citation type="submission" date="2021-01" db="EMBL/GenBank/DDBJ databases">
        <authorList>
            <person name="Corre E."/>
            <person name="Pelletier E."/>
            <person name="Niang G."/>
            <person name="Scheremetjew M."/>
            <person name="Finn R."/>
            <person name="Kale V."/>
            <person name="Holt S."/>
            <person name="Cochrane G."/>
            <person name="Meng A."/>
            <person name="Brown T."/>
            <person name="Cohen L."/>
        </authorList>
    </citation>
    <scope>NUCLEOTIDE SEQUENCE</scope>
    <source>
        <strain evidence="8">10249 10 AB</strain>
    </source>
</reference>
<dbReference type="SUPFAM" id="SSF52218">
    <property type="entry name" value="Flavoproteins"/>
    <property type="match status" value="1"/>
</dbReference>
<name>A0A7S4AEB7_9STRA</name>
<dbReference type="Gene3D" id="3.40.50.360">
    <property type="match status" value="1"/>
</dbReference>
<keyword evidence="6" id="KW-0249">Electron transport</keyword>
<evidence type="ECO:0000256" key="3">
    <source>
        <dbReference type="ARBA" id="ARBA00022448"/>
    </source>
</evidence>
<accession>A0A7S4AEB7</accession>
<evidence type="ECO:0000256" key="1">
    <source>
        <dbReference type="ARBA" id="ARBA00001917"/>
    </source>
</evidence>
<evidence type="ECO:0000313" key="8">
    <source>
        <dbReference type="EMBL" id="CAE0712819.1"/>
    </source>
</evidence>
<dbReference type="InterPro" id="IPR029039">
    <property type="entry name" value="Flavoprotein-like_sf"/>
</dbReference>
<protein>
    <recommendedName>
        <fullName evidence="7">Flavodoxin-like domain-containing protein</fullName>
    </recommendedName>
</protein>
<evidence type="ECO:0000256" key="4">
    <source>
        <dbReference type="ARBA" id="ARBA00022630"/>
    </source>
</evidence>
<keyword evidence="5" id="KW-0288">FMN</keyword>
<dbReference type="InterPro" id="IPR008254">
    <property type="entry name" value="Flavodoxin/NO_synth"/>
</dbReference>
<comment type="similarity">
    <text evidence="2">Belongs to the flavodoxin family.</text>
</comment>
<dbReference type="GO" id="GO:0010181">
    <property type="term" value="F:FMN binding"/>
    <property type="evidence" value="ECO:0007669"/>
    <property type="project" value="InterPro"/>
</dbReference>
<evidence type="ECO:0000259" key="7">
    <source>
        <dbReference type="PROSITE" id="PS50902"/>
    </source>
</evidence>
<sequence>MSELNIEGKHVAVFGLGDQSSYAENFADATGELHDVFQNLGAKMFGYTSMEGYEHEDSKSIRGDKFCGLLCDAVNQDELSGERVQNWVEQLKVENFLEGSSSIKVTTEDTIPESVENNVESVFQDIDECSDMLDETIKQHSETNTGFKSFYNEKTRSTMFVSSDGRSCYYTSDSAGRISP</sequence>
<evidence type="ECO:0000256" key="2">
    <source>
        <dbReference type="ARBA" id="ARBA00005267"/>
    </source>
</evidence>
<evidence type="ECO:0000256" key="6">
    <source>
        <dbReference type="ARBA" id="ARBA00022982"/>
    </source>
</evidence>
<dbReference type="EMBL" id="HBIX01007111">
    <property type="protein sequence ID" value="CAE0712819.1"/>
    <property type="molecule type" value="Transcribed_RNA"/>
</dbReference>
<proteinExistence type="inferred from homology"/>
<organism evidence="8">
    <name type="scientific">Pseudo-nitzschia australis</name>
    <dbReference type="NCBI Taxonomy" id="44445"/>
    <lineage>
        <taxon>Eukaryota</taxon>
        <taxon>Sar</taxon>
        <taxon>Stramenopiles</taxon>
        <taxon>Ochrophyta</taxon>
        <taxon>Bacillariophyta</taxon>
        <taxon>Bacillariophyceae</taxon>
        <taxon>Bacillariophycidae</taxon>
        <taxon>Bacillariales</taxon>
        <taxon>Bacillariaceae</taxon>
        <taxon>Pseudo-nitzschia</taxon>
    </lineage>
</organism>
<comment type="cofactor">
    <cofactor evidence="1">
        <name>FMN</name>
        <dbReference type="ChEBI" id="CHEBI:58210"/>
    </cofactor>
</comment>
<keyword evidence="4" id="KW-0285">Flavoprotein</keyword>
<dbReference type="AlphaFoldDB" id="A0A7S4AEB7"/>
<dbReference type="PANTHER" id="PTHR42809">
    <property type="entry name" value="FLAVODOXIN 2"/>
    <property type="match status" value="1"/>
</dbReference>
<dbReference type="PANTHER" id="PTHR42809:SF1">
    <property type="entry name" value="FLAVODOXIN 1"/>
    <property type="match status" value="1"/>
</dbReference>
<feature type="domain" description="Flavodoxin-like" evidence="7">
    <location>
        <begin position="1"/>
        <end position="92"/>
    </location>
</feature>